<dbReference type="PROSITE" id="PS50189">
    <property type="entry name" value="NTR"/>
    <property type="match status" value="1"/>
</dbReference>
<feature type="domain" description="NTR" evidence="5">
    <location>
        <begin position="72"/>
        <end position="200"/>
    </location>
</feature>
<evidence type="ECO:0000259" key="5">
    <source>
        <dbReference type="PROSITE" id="PS50189"/>
    </source>
</evidence>
<comment type="subcellular location">
    <subcellularLocation>
        <location evidence="1">Secreted</location>
    </subcellularLocation>
</comment>
<evidence type="ECO:0000256" key="3">
    <source>
        <dbReference type="ARBA" id="ARBA00023157"/>
    </source>
</evidence>
<accession>T1L1Z7</accession>
<feature type="transmembrane region" description="Helical" evidence="4">
    <location>
        <begin position="12"/>
        <end position="32"/>
    </location>
</feature>
<dbReference type="EnsemblMetazoa" id="tetur32g01470.1">
    <property type="protein sequence ID" value="tetur32g01470.1"/>
    <property type="gene ID" value="tetur32g01470"/>
</dbReference>
<keyword evidence="4" id="KW-0472">Membrane</keyword>
<dbReference type="InterPro" id="IPR008993">
    <property type="entry name" value="TIMP-like_OB-fold"/>
</dbReference>
<dbReference type="InterPro" id="IPR018933">
    <property type="entry name" value="Netrin_module_non-TIMP"/>
</dbReference>
<dbReference type="Gene3D" id="2.40.50.120">
    <property type="match status" value="1"/>
</dbReference>
<dbReference type="GO" id="GO:0005576">
    <property type="term" value="C:extracellular region"/>
    <property type="evidence" value="ECO:0007669"/>
    <property type="project" value="UniProtKB-SubCell"/>
</dbReference>
<keyword evidence="7" id="KW-1185">Reference proteome</keyword>
<evidence type="ECO:0000256" key="1">
    <source>
        <dbReference type="ARBA" id="ARBA00004613"/>
    </source>
</evidence>
<dbReference type="InterPro" id="IPR001134">
    <property type="entry name" value="Netrin_domain"/>
</dbReference>
<sequence>MFYTLNTRLLGVIVSLSLSLLTLAGFLIYLLVVNRSNSNQLHSVALRNNSLKLSGHNRATNFYDNESSTSMCSSLCPEKTYKDYLCDVKFVMLVNVTGLIETYETANGTITKVYSISIKKTFKKSLLFIIAFRTQRITVTTNRGCSQEPLKPGHLYFVTGRVKGLTALVDQCDLTIDWTTVNETLKEEIRLFFHSVIGSCNNVNNVINNS</sequence>
<evidence type="ECO:0000256" key="4">
    <source>
        <dbReference type="SAM" id="Phobius"/>
    </source>
</evidence>
<reference evidence="7" key="1">
    <citation type="submission" date="2011-08" db="EMBL/GenBank/DDBJ databases">
        <authorList>
            <person name="Rombauts S."/>
        </authorList>
    </citation>
    <scope>NUCLEOTIDE SEQUENCE</scope>
    <source>
        <strain evidence="7">London</strain>
    </source>
</reference>
<evidence type="ECO:0000256" key="2">
    <source>
        <dbReference type="ARBA" id="ARBA00022525"/>
    </source>
</evidence>
<dbReference type="EMBL" id="CAEY01000922">
    <property type="status" value="NOT_ANNOTATED_CDS"/>
    <property type="molecule type" value="Genomic_DNA"/>
</dbReference>
<dbReference type="Pfam" id="PF01759">
    <property type="entry name" value="NTR"/>
    <property type="match status" value="1"/>
</dbReference>
<dbReference type="Proteomes" id="UP000015104">
    <property type="component" value="Unassembled WGS sequence"/>
</dbReference>
<organism evidence="6 7">
    <name type="scientific">Tetranychus urticae</name>
    <name type="common">Two-spotted spider mite</name>
    <dbReference type="NCBI Taxonomy" id="32264"/>
    <lineage>
        <taxon>Eukaryota</taxon>
        <taxon>Metazoa</taxon>
        <taxon>Ecdysozoa</taxon>
        <taxon>Arthropoda</taxon>
        <taxon>Chelicerata</taxon>
        <taxon>Arachnida</taxon>
        <taxon>Acari</taxon>
        <taxon>Acariformes</taxon>
        <taxon>Trombidiformes</taxon>
        <taxon>Prostigmata</taxon>
        <taxon>Eleutherengona</taxon>
        <taxon>Raphignathae</taxon>
        <taxon>Tetranychoidea</taxon>
        <taxon>Tetranychidae</taxon>
        <taxon>Tetranychus</taxon>
    </lineage>
</organism>
<keyword evidence="4" id="KW-0812">Transmembrane</keyword>
<protein>
    <recommendedName>
        <fullName evidence="5">NTR domain-containing protein</fullName>
    </recommendedName>
</protein>
<keyword evidence="2" id="KW-0964">Secreted</keyword>
<dbReference type="AlphaFoldDB" id="T1L1Z7"/>
<dbReference type="HOGENOM" id="CLU_1311578_0_0_1"/>
<evidence type="ECO:0000313" key="6">
    <source>
        <dbReference type="EnsemblMetazoa" id="tetur32g01470.1"/>
    </source>
</evidence>
<keyword evidence="3" id="KW-1015">Disulfide bond</keyword>
<evidence type="ECO:0000313" key="7">
    <source>
        <dbReference type="Proteomes" id="UP000015104"/>
    </source>
</evidence>
<proteinExistence type="predicted"/>
<reference evidence="6" key="2">
    <citation type="submission" date="2015-06" db="UniProtKB">
        <authorList>
            <consortium name="EnsemblMetazoa"/>
        </authorList>
    </citation>
    <scope>IDENTIFICATION</scope>
</reference>
<keyword evidence="4" id="KW-1133">Transmembrane helix</keyword>
<dbReference type="SUPFAM" id="SSF50242">
    <property type="entry name" value="TIMP-like"/>
    <property type="match status" value="1"/>
</dbReference>
<name>T1L1Z7_TETUR</name>